<dbReference type="RefSeq" id="WP_160739148.1">
    <property type="nucleotide sequence ID" value="NZ_WTYQ01000002.1"/>
</dbReference>
<accession>A0A845A8H4</accession>
<dbReference type="AlphaFoldDB" id="A0A845A8H4"/>
<organism evidence="1 2">
    <name type="scientific">Altericroceibacterium indicum</name>
    <dbReference type="NCBI Taxonomy" id="374177"/>
    <lineage>
        <taxon>Bacteria</taxon>
        <taxon>Pseudomonadati</taxon>
        <taxon>Pseudomonadota</taxon>
        <taxon>Alphaproteobacteria</taxon>
        <taxon>Sphingomonadales</taxon>
        <taxon>Erythrobacteraceae</taxon>
        <taxon>Altericroceibacterium</taxon>
    </lineage>
</organism>
<sequence length="149" mass="15786">MKPRVLPVLLPVLLAACSSGDDPRVPGDTLDSKPFAGISDSETLHLTGTEPFWGGEARGTTLTYTTPENQAGETITVDRFGGRGGLSLAGRLDGMQLDIMVTPGTCSDGMSDRSYPFTVTLKLAAETLYGCAWTDSQPFSLTKNPSKTL</sequence>
<dbReference type="Proteomes" id="UP000460561">
    <property type="component" value="Unassembled WGS sequence"/>
</dbReference>
<comment type="caution">
    <text evidence="1">The sequence shown here is derived from an EMBL/GenBank/DDBJ whole genome shotgun (WGS) entry which is preliminary data.</text>
</comment>
<dbReference type="OrthoDB" id="5489750at2"/>
<evidence type="ECO:0000313" key="2">
    <source>
        <dbReference type="Proteomes" id="UP000460561"/>
    </source>
</evidence>
<dbReference type="EMBL" id="WTYQ01000002">
    <property type="protein sequence ID" value="MXP25994.1"/>
    <property type="molecule type" value="Genomic_DNA"/>
</dbReference>
<evidence type="ECO:0000313" key="1">
    <source>
        <dbReference type="EMBL" id="MXP25994.1"/>
    </source>
</evidence>
<protein>
    <recommendedName>
        <fullName evidence="3">Lipoprotein</fullName>
    </recommendedName>
</protein>
<name>A0A845A8H4_9SPHN</name>
<reference evidence="1 2" key="1">
    <citation type="submission" date="2019-12" db="EMBL/GenBank/DDBJ databases">
        <title>Genomic-based taxomic classification of the family Erythrobacteraceae.</title>
        <authorList>
            <person name="Xu L."/>
        </authorList>
    </citation>
    <scope>NUCLEOTIDE SEQUENCE [LARGE SCALE GENOMIC DNA]</scope>
    <source>
        <strain evidence="1 2">DSM 18604</strain>
    </source>
</reference>
<evidence type="ECO:0008006" key="3">
    <source>
        <dbReference type="Google" id="ProtNLM"/>
    </source>
</evidence>
<gene>
    <name evidence="1" type="ORF">GRI39_08060</name>
</gene>
<proteinExistence type="predicted"/>
<keyword evidence="2" id="KW-1185">Reference proteome</keyword>
<dbReference type="PROSITE" id="PS51257">
    <property type="entry name" value="PROKAR_LIPOPROTEIN"/>
    <property type="match status" value="1"/>
</dbReference>